<sequence length="136" mass="15348">MSQLQLLGLFSLVLHLLCPCLGNPFTDRCVDKTFCTNSLEEYHAQLINLPNRINERSVAPWNYVEKVDLDRMPQVIFEAECLSSHSCRGVDSAFSLESIPITLKMPVLRRNPRCATFSLEFEPINIACICATSRNG</sequence>
<dbReference type="Gene3D" id="2.10.90.10">
    <property type="entry name" value="Cystine-knot cytokines"/>
    <property type="match status" value="1"/>
</dbReference>
<dbReference type="InterPro" id="IPR010345">
    <property type="entry name" value="IL-17_fam"/>
</dbReference>
<feature type="signal peptide" evidence="5">
    <location>
        <begin position="1"/>
        <end position="22"/>
    </location>
</feature>
<dbReference type="GO" id="GO:0005125">
    <property type="term" value="F:cytokine activity"/>
    <property type="evidence" value="ECO:0007669"/>
    <property type="project" value="InterPro"/>
</dbReference>
<gene>
    <name evidence="6" type="ORF">AALO_G00067690</name>
</gene>
<evidence type="ECO:0000256" key="1">
    <source>
        <dbReference type="ARBA" id="ARBA00004613"/>
    </source>
</evidence>
<evidence type="ECO:0000313" key="7">
    <source>
        <dbReference type="Proteomes" id="UP000823561"/>
    </source>
</evidence>
<organism evidence="6 7">
    <name type="scientific">Alosa alosa</name>
    <name type="common">allis shad</name>
    <dbReference type="NCBI Taxonomy" id="278164"/>
    <lineage>
        <taxon>Eukaryota</taxon>
        <taxon>Metazoa</taxon>
        <taxon>Chordata</taxon>
        <taxon>Craniata</taxon>
        <taxon>Vertebrata</taxon>
        <taxon>Euteleostomi</taxon>
        <taxon>Actinopterygii</taxon>
        <taxon>Neopterygii</taxon>
        <taxon>Teleostei</taxon>
        <taxon>Clupei</taxon>
        <taxon>Clupeiformes</taxon>
        <taxon>Clupeoidei</taxon>
        <taxon>Clupeidae</taxon>
        <taxon>Alosa</taxon>
    </lineage>
</organism>
<name>A0AAV6H3C5_9TELE</name>
<dbReference type="SUPFAM" id="SSF57501">
    <property type="entry name" value="Cystine-knot cytokines"/>
    <property type="match status" value="1"/>
</dbReference>
<evidence type="ECO:0000313" key="6">
    <source>
        <dbReference type="EMBL" id="KAG5281124.1"/>
    </source>
</evidence>
<keyword evidence="3" id="KW-0964">Secreted</keyword>
<comment type="subcellular location">
    <subcellularLocation>
        <location evidence="1">Secreted</location>
    </subcellularLocation>
</comment>
<protein>
    <recommendedName>
        <fullName evidence="8">Interleukin-17N</fullName>
    </recommendedName>
</protein>
<evidence type="ECO:0000256" key="3">
    <source>
        <dbReference type="ARBA" id="ARBA00022525"/>
    </source>
</evidence>
<evidence type="ECO:0000256" key="4">
    <source>
        <dbReference type="ARBA" id="ARBA00022729"/>
    </source>
</evidence>
<reference evidence="6" key="1">
    <citation type="submission" date="2020-10" db="EMBL/GenBank/DDBJ databases">
        <title>Chromosome-scale genome assembly of the Allis shad, Alosa alosa.</title>
        <authorList>
            <person name="Margot Z."/>
            <person name="Christophe K."/>
            <person name="Cabau C."/>
            <person name="Louis A."/>
            <person name="Berthelot C."/>
            <person name="Parey E."/>
            <person name="Roest Crollius H."/>
            <person name="Montfort J."/>
            <person name="Robinson-Rechavi M."/>
            <person name="Bucao C."/>
            <person name="Bouchez O."/>
            <person name="Gislard M."/>
            <person name="Lluch J."/>
            <person name="Milhes M."/>
            <person name="Lampietro C."/>
            <person name="Lopez Roques C."/>
            <person name="Donnadieu C."/>
            <person name="Braasch I."/>
            <person name="Desvignes T."/>
            <person name="Postlethwait J."/>
            <person name="Bobe J."/>
            <person name="Guiguen Y."/>
        </authorList>
    </citation>
    <scope>NUCLEOTIDE SEQUENCE</scope>
    <source>
        <strain evidence="6">M-15738</strain>
        <tissue evidence="6">Blood</tissue>
    </source>
</reference>
<evidence type="ECO:0000256" key="5">
    <source>
        <dbReference type="SAM" id="SignalP"/>
    </source>
</evidence>
<evidence type="ECO:0008006" key="8">
    <source>
        <dbReference type="Google" id="ProtNLM"/>
    </source>
</evidence>
<comment type="caution">
    <text evidence="6">The sequence shown here is derived from an EMBL/GenBank/DDBJ whole genome shotgun (WGS) entry which is preliminary data.</text>
</comment>
<comment type="similarity">
    <text evidence="2">Belongs to the IL-17 family.</text>
</comment>
<feature type="chain" id="PRO_5043978004" description="Interleukin-17N" evidence="5">
    <location>
        <begin position="23"/>
        <end position="136"/>
    </location>
</feature>
<dbReference type="EMBL" id="JADWDJ010000005">
    <property type="protein sequence ID" value="KAG5281124.1"/>
    <property type="molecule type" value="Genomic_DNA"/>
</dbReference>
<proteinExistence type="inferred from homology"/>
<dbReference type="AlphaFoldDB" id="A0AAV6H3C5"/>
<evidence type="ECO:0000256" key="2">
    <source>
        <dbReference type="ARBA" id="ARBA00007236"/>
    </source>
</evidence>
<dbReference type="InterPro" id="IPR029034">
    <property type="entry name" value="Cystine-knot_cytokine"/>
</dbReference>
<keyword evidence="4 5" id="KW-0732">Signal</keyword>
<dbReference type="GO" id="GO:0005576">
    <property type="term" value="C:extracellular region"/>
    <property type="evidence" value="ECO:0007669"/>
    <property type="project" value="UniProtKB-SubCell"/>
</dbReference>
<dbReference type="Pfam" id="PF06083">
    <property type="entry name" value="IL17"/>
    <property type="match status" value="1"/>
</dbReference>
<keyword evidence="7" id="KW-1185">Reference proteome</keyword>
<dbReference type="Proteomes" id="UP000823561">
    <property type="component" value="Chromosome 5"/>
</dbReference>
<accession>A0AAV6H3C5</accession>